<feature type="region of interest" description="Disordered" evidence="1">
    <location>
        <begin position="797"/>
        <end position="850"/>
    </location>
</feature>
<dbReference type="Proteomes" id="UP000009168">
    <property type="component" value="Unassembled WGS sequence"/>
</dbReference>
<dbReference type="InParanoid" id="I7LZX9"/>
<dbReference type="Gene3D" id="1.25.40.10">
    <property type="entry name" value="Tetratricopeptide repeat domain"/>
    <property type="match status" value="1"/>
</dbReference>
<dbReference type="SUPFAM" id="SSF81901">
    <property type="entry name" value="HCP-like"/>
    <property type="match status" value="1"/>
</dbReference>
<reference evidence="3" key="1">
    <citation type="journal article" date="2006" name="PLoS Biol.">
        <title>Macronuclear genome sequence of the ciliate Tetrahymena thermophila, a model eukaryote.</title>
        <authorList>
            <person name="Eisen J.A."/>
            <person name="Coyne R.S."/>
            <person name="Wu M."/>
            <person name="Wu D."/>
            <person name="Thiagarajan M."/>
            <person name="Wortman J.R."/>
            <person name="Badger J.H."/>
            <person name="Ren Q."/>
            <person name="Amedeo P."/>
            <person name="Jones K.M."/>
            <person name="Tallon L.J."/>
            <person name="Delcher A.L."/>
            <person name="Salzberg S.L."/>
            <person name="Silva J.C."/>
            <person name="Haas B.J."/>
            <person name="Majoros W.H."/>
            <person name="Farzad M."/>
            <person name="Carlton J.M."/>
            <person name="Smith R.K. Jr."/>
            <person name="Garg J."/>
            <person name="Pearlman R.E."/>
            <person name="Karrer K.M."/>
            <person name="Sun L."/>
            <person name="Manning G."/>
            <person name="Elde N.C."/>
            <person name="Turkewitz A.P."/>
            <person name="Asai D.J."/>
            <person name="Wilkes D.E."/>
            <person name="Wang Y."/>
            <person name="Cai H."/>
            <person name="Collins K."/>
            <person name="Stewart B.A."/>
            <person name="Lee S.R."/>
            <person name="Wilamowska K."/>
            <person name="Weinberg Z."/>
            <person name="Ruzzo W.L."/>
            <person name="Wloga D."/>
            <person name="Gaertig J."/>
            <person name="Frankel J."/>
            <person name="Tsao C.-C."/>
            <person name="Gorovsky M.A."/>
            <person name="Keeling P.J."/>
            <person name="Waller R.F."/>
            <person name="Patron N.J."/>
            <person name="Cherry J.M."/>
            <person name="Stover N.A."/>
            <person name="Krieger C.J."/>
            <person name="del Toro C."/>
            <person name="Ryder H.F."/>
            <person name="Williamson S.C."/>
            <person name="Barbeau R.A."/>
            <person name="Hamilton E.P."/>
            <person name="Orias E."/>
        </authorList>
    </citation>
    <scope>NUCLEOTIDE SEQUENCE [LARGE SCALE GENOMIC DNA]</scope>
    <source>
        <strain evidence="3">SB210</strain>
    </source>
</reference>
<keyword evidence="3" id="KW-1185">Reference proteome</keyword>
<evidence type="ECO:0000313" key="3">
    <source>
        <dbReference type="Proteomes" id="UP000009168"/>
    </source>
</evidence>
<dbReference type="KEGG" id="tet:TTHERM_00530700"/>
<dbReference type="OrthoDB" id="297511at2759"/>
<feature type="region of interest" description="Disordered" evidence="1">
    <location>
        <begin position="421"/>
        <end position="448"/>
    </location>
</feature>
<accession>I7LZX9</accession>
<protein>
    <recommendedName>
        <fullName evidence="4">Tetratricopeptide repeat protein</fullName>
    </recommendedName>
</protein>
<proteinExistence type="predicted"/>
<feature type="compositionally biased region" description="Polar residues" evidence="1">
    <location>
        <begin position="805"/>
        <end position="820"/>
    </location>
</feature>
<dbReference type="InterPro" id="IPR011990">
    <property type="entry name" value="TPR-like_helical_dom_sf"/>
</dbReference>
<feature type="compositionally biased region" description="Basic and acidic residues" evidence="1">
    <location>
        <begin position="834"/>
        <end position="845"/>
    </location>
</feature>
<dbReference type="eggNOG" id="ENOG502SSIT">
    <property type="taxonomic scope" value="Eukaryota"/>
</dbReference>
<evidence type="ECO:0008006" key="4">
    <source>
        <dbReference type="Google" id="ProtNLM"/>
    </source>
</evidence>
<organism evidence="2 3">
    <name type="scientific">Tetrahymena thermophila (strain SB210)</name>
    <dbReference type="NCBI Taxonomy" id="312017"/>
    <lineage>
        <taxon>Eukaryota</taxon>
        <taxon>Sar</taxon>
        <taxon>Alveolata</taxon>
        <taxon>Ciliophora</taxon>
        <taxon>Intramacronucleata</taxon>
        <taxon>Oligohymenophorea</taxon>
        <taxon>Hymenostomatida</taxon>
        <taxon>Tetrahymenina</taxon>
        <taxon>Tetrahymenidae</taxon>
        <taxon>Tetrahymena</taxon>
    </lineage>
</organism>
<dbReference type="AlphaFoldDB" id="I7LZX9"/>
<dbReference type="HOGENOM" id="CLU_290280_0_0_1"/>
<evidence type="ECO:0000313" key="2">
    <source>
        <dbReference type="EMBL" id="EAR85112.1"/>
    </source>
</evidence>
<gene>
    <name evidence="2" type="ORF">TTHERM_00530700</name>
</gene>
<name>I7LZX9_TETTS</name>
<dbReference type="EMBL" id="GG662522">
    <property type="protein sequence ID" value="EAR85112.1"/>
    <property type="molecule type" value="Genomic_DNA"/>
</dbReference>
<feature type="region of interest" description="Disordered" evidence="1">
    <location>
        <begin position="267"/>
        <end position="294"/>
    </location>
</feature>
<dbReference type="GeneID" id="7827393"/>
<dbReference type="RefSeq" id="XP_001032775.1">
    <property type="nucleotide sequence ID" value="XM_001032775.1"/>
</dbReference>
<feature type="compositionally biased region" description="Polar residues" evidence="1">
    <location>
        <begin position="271"/>
        <end position="294"/>
    </location>
</feature>
<sequence>MNFNKYRNQAQQVGLSKNDNVDIQKEDLKKKLEIMKLYTSRNNDSRTILKSIVDLKQKQNNVSTKIQSNYMQSSVHNKFHTQYQFNDKQISQNSDIFRQTQQQTSFQTNKNNVDQRSLSPSKKVITSYGENFNIITDFKGQQKFQLQQNQSQKSLRAIKAQQSIQKIQNIALGSYNSTSSKLILDDVMSPKSLKYSPGSNQNILPYQNTTSYLINQKHKPDLLKNFNLTNSNQIPAVVQSTKNLSNQNFFKSIKNLDLQGLQNKKRDKSIDLSSSHQSTAYLNQMSPSSRSGQIKENLTTQESNHGDQQSDYIIQNNYDSHEKRKKPKFNSNVKQFFDDDASTYHQSQRFHTEGSDQNNSKKKFYEKVNKIILKQQDKKNPQQAKQITQTEINVFKIRNQGKLFEEMSPKSQNNLIQIAKYQSQSQKQKTDASPSLNSSKYESQNDENLSVSMDSILTQEMENIELYKQRLSNQKHKFHKIHLMRLSLPKRRSFENLNTQNDFLSLVLNEDSPTKKANKINAFLQAQREKPEAFNIFGQYNDFSRQLQQKFKETVYRLEPSRDIVKYVDHESKKFHQKISTMSAEKNIEMYKQSYKNLAETTINAIQKMTPLFETGLQCINDRNSLDQILNGIMQESLKTKNQVVQILCSKAYAKISKLNKNYTRSIELYKTCKNCSEIPSLFNYKLSCYKNLGYCFSRLKMYDFAMYYFCKMLRIAWYQNDQDAELKAYDLIGMQYYYQGKLEIAQYYHNKMIQGDYEKHDSNLRRLGISKVENKLRQIEEGVTFSDSMNFKSNGLKKPRKYKQQNNDPDNSYDFTISSESEEDFELPIPSKSYKEQTIKDNQKKSNTNLNFNFQDESEAYNNQVDDGGDINSNNQSNMQQNQRKFKKNQPLFYHKDVHQLQQITDQANKNIHIAALQNEKKKQIISVHSKNINASSFKQIKGSTKIPYRINHLSVNRELDNYQNIDGRITKLKYFNFNEQMYDQYEKPTKQKIKQIFENLRDNLLFSMSVLEMQIQKLKSPAKRKAAFMVNPQYGQESNYYFQRQQKDNYYQQ</sequence>
<evidence type="ECO:0000256" key="1">
    <source>
        <dbReference type="SAM" id="MobiDB-lite"/>
    </source>
</evidence>